<dbReference type="OMA" id="WHEAKTI"/>
<protein>
    <recommendedName>
        <fullName evidence="2">Trichome birefringence-like C-terminal domain-containing protein</fullName>
    </recommendedName>
</protein>
<dbReference type="PANTHER" id="PTHR32285:SF53">
    <property type="entry name" value="PROTEIN TRICHOME BIREFRINGENCE-LIKE 9"/>
    <property type="match status" value="1"/>
</dbReference>
<evidence type="ECO:0000313" key="4">
    <source>
        <dbReference type="Proteomes" id="UP000596660"/>
    </source>
</evidence>
<dbReference type="InterPro" id="IPR029962">
    <property type="entry name" value="TBL"/>
</dbReference>
<sequence length="214" mass="24960">MIFQDFNLSVEYYRVPFLVRLSRPPPNSPGQVHGAIKVDKLHWWSEKWLGADVFVFNNGHWWHEAKTIASGIYFQEGGVVNMTMDYTEAFRRSMRTLKSWAEEKNGTWDAGGTCKDSLAPETSKKKLQADPPFNQYVLDVVKEMEGNEMKVNFLNITYLSEFRMDGHPSIHREPLSEQHFIEDCSHWCLPGVPDIWNELLYSQLLAKDFRTKRN</sequence>
<evidence type="ECO:0000313" key="3">
    <source>
        <dbReference type="EnsemblPlants" id="AUR62006245-RA:cds"/>
    </source>
</evidence>
<organism evidence="3 4">
    <name type="scientific">Chenopodium quinoa</name>
    <name type="common">Quinoa</name>
    <dbReference type="NCBI Taxonomy" id="63459"/>
    <lineage>
        <taxon>Eukaryota</taxon>
        <taxon>Viridiplantae</taxon>
        <taxon>Streptophyta</taxon>
        <taxon>Embryophyta</taxon>
        <taxon>Tracheophyta</taxon>
        <taxon>Spermatophyta</taxon>
        <taxon>Magnoliopsida</taxon>
        <taxon>eudicotyledons</taxon>
        <taxon>Gunneridae</taxon>
        <taxon>Pentapetalae</taxon>
        <taxon>Caryophyllales</taxon>
        <taxon>Chenopodiaceae</taxon>
        <taxon>Chenopodioideae</taxon>
        <taxon>Atripliceae</taxon>
        <taxon>Chenopodium</taxon>
    </lineage>
</organism>
<dbReference type="PANTHER" id="PTHR32285">
    <property type="entry name" value="PROTEIN TRICHOME BIREFRINGENCE-LIKE 9-RELATED"/>
    <property type="match status" value="1"/>
</dbReference>
<evidence type="ECO:0000256" key="1">
    <source>
        <dbReference type="ARBA" id="ARBA00007727"/>
    </source>
</evidence>
<feature type="domain" description="Trichome birefringence-like C-terminal" evidence="2">
    <location>
        <begin position="104"/>
        <end position="202"/>
    </location>
</feature>
<dbReference type="EnsemblPlants" id="AUR62006245-RA">
    <property type="protein sequence ID" value="AUR62006245-RA:cds"/>
    <property type="gene ID" value="AUR62006245"/>
</dbReference>
<dbReference type="Pfam" id="PF13839">
    <property type="entry name" value="PC-Esterase"/>
    <property type="match status" value="1"/>
</dbReference>
<comment type="similarity">
    <text evidence="1">Belongs to the PC-esterase family. TBL subfamily.</text>
</comment>
<proteinExistence type="inferred from homology"/>
<reference evidence="3" key="1">
    <citation type="journal article" date="2017" name="Nature">
        <title>The genome of Chenopodium quinoa.</title>
        <authorList>
            <person name="Jarvis D.E."/>
            <person name="Ho Y.S."/>
            <person name="Lightfoot D.J."/>
            <person name="Schmoeckel S.M."/>
            <person name="Li B."/>
            <person name="Borm T.J.A."/>
            <person name="Ohyanagi H."/>
            <person name="Mineta K."/>
            <person name="Michell C.T."/>
            <person name="Saber N."/>
            <person name="Kharbatia N.M."/>
            <person name="Rupper R.R."/>
            <person name="Sharp A.R."/>
            <person name="Dally N."/>
            <person name="Boughton B.A."/>
            <person name="Woo Y.H."/>
            <person name="Gao G."/>
            <person name="Schijlen E.G.W.M."/>
            <person name="Guo X."/>
            <person name="Momin A.A."/>
            <person name="Negrao S."/>
            <person name="Al-Babili S."/>
            <person name="Gehring C."/>
            <person name="Roessner U."/>
            <person name="Jung C."/>
            <person name="Murphy K."/>
            <person name="Arold S.T."/>
            <person name="Gojobori T."/>
            <person name="van der Linden C.G."/>
            <person name="van Loo E.N."/>
            <person name="Jellen E.N."/>
            <person name="Maughan P.J."/>
            <person name="Tester M."/>
        </authorList>
    </citation>
    <scope>NUCLEOTIDE SEQUENCE [LARGE SCALE GENOMIC DNA]</scope>
    <source>
        <strain evidence="3">cv. PI 614886</strain>
    </source>
</reference>
<accession>A0A803L306</accession>
<dbReference type="Proteomes" id="UP000596660">
    <property type="component" value="Unplaced"/>
</dbReference>
<keyword evidence="4" id="KW-1185">Reference proteome</keyword>
<dbReference type="AlphaFoldDB" id="A0A803L306"/>
<evidence type="ECO:0000259" key="2">
    <source>
        <dbReference type="Pfam" id="PF13839"/>
    </source>
</evidence>
<reference evidence="3" key="2">
    <citation type="submission" date="2021-03" db="UniProtKB">
        <authorList>
            <consortium name="EnsemblPlants"/>
        </authorList>
    </citation>
    <scope>IDENTIFICATION</scope>
</reference>
<name>A0A803L306_CHEQI</name>
<dbReference type="GO" id="GO:0016413">
    <property type="term" value="F:O-acetyltransferase activity"/>
    <property type="evidence" value="ECO:0007669"/>
    <property type="project" value="InterPro"/>
</dbReference>
<dbReference type="Gramene" id="AUR62006245-RA">
    <property type="protein sequence ID" value="AUR62006245-RA:cds"/>
    <property type="gene ID" value="AUR62006245"/>
</dbReference>
<dbReference type="GO" id="GO:0005794">
    <property type="term" value="C:Golgi apparatus"/>
    <property type="evidence" value="ECO:0007669"/>
    <property type="project" value="TreeGrafter"/>
</dbReference>
<dbReference type="InterPro" id="IPR026057">
    <property type="entry name" value="TBL_C"/>
</dbReference>